<evidence type="ECO:0000256" key="1">
    <source>
        <dbReference type="ARBA" id="ARBA00023002"/>
    </source>
</evidence>
<dbReference type="InterPro" id="IPR020471">
    <property type="entry name" value="AKR"/>
</dbReference>
<evidence type="ECO:0000313" key="4">
    <source>
        <dbReference type="Proteomes" id="UP000008793"/>
    </source>
</evidence>
<evidence type="ECO:0000259" key="2">
    <source>
        <dbReference type="Pfam" id="PF00248"/>
    </source>
</evidence>
<sequence length="383" mass="41761">MNNKKGISIIKESFYLRHYHLELNGENQMKYAELGKTGVYVSRICLGTMTFGGADNAAGNAIGRLTGKEADIIVGEALDTGINFIDTADVYGSGGSESVLGEVLAQRRGQVFLATKAHSRMNAGPNDAGQSRYHLMQALEASLRRLKTDHIDLYQVHNFDAATPPEEVLRTLDDMVRQGKVRYIGCSNYAGWQLAKALGVSAEHKLEKFVSVQSFYSLACRDIEHELLPAIKDSHSGLLCWSPLAGGLLSGKFDRSGNHDASGRRAKIEFPPVDKNQAWDIVDVLRAVSEKHNTTPACIALAWLLSSPQVTSVIAGVRNVEQLRGNLCALSVELSEEEKGMLDEVSHPGIRYPGWIQSYNAASRFPAGFTDTGPSWVLGESPV</sequence>
<dbReference type="HOGENOM" id="CLU_023205_2_0_6"/>
<dbReference type="KEGG" id="ebi:EbC_pEb10200230"/>
<dbReference type="CDD" id="cd19091">
    <property type="entry name" value="AKR_PsAKR"/>
    <property type="match status" value="1"/>
</dbReference>
<feature type="domain" description="NADP-dependent oxidoreductase" evidence="2">
    <location>
        <begin position="43"/>
        <end position="345"/>
    </location>
</feature>
<dbReference type="GO" id="GO:0005829">
    <property type="term" value="C:cytosol"/>
    <property type="evidence" value="ECO:0007669"/>
    <property type="project" value="UniProtKB-ARBA"/>
</dbReference>
<dbReference type="GO" id="GO:0016491">
    <property type="term" value="F:oxidoreductase activity"/>
    <property type="evidence" value="ECO:0007669"/>
    <property type="project" value="UniProtKB-KW"/>
</dbReference>
<dbReference type="InterPro" id="IPR023210">
    <property type="entry name" value="NADP_OxRdtase_dom"/>
</dbReference>
<proteinExistence type="predicted"/>
<evidence type="ECO:0000313" key="3">
    <source>
        <dbReference type="EMBL" id="CAX53301.1"/>
    </source>
</evidence>
<accession>D8MJB4</accession>
<name>D8MJB4_ERWBE</name>
<dbReference type="eggNOG" id="COG0667">
    <property type="taxonomic scope" value="Bacteria"/>
</dbReference>
<dbReference type="Proteomes" id="UP000008793">
    <property type="component" value="Plasmid pEB102"/>
</dbReference>
<dbReference type="InterPro" id="IPR036812">
    <property type="entry name" value="NAD(P)_OxRdtase_dom_sf"/>
</dbReference>
<dbReference type="PANTHER" id="PTHR43364">
    <property type="entry name" value="NADH-SPECIFIC METHYLGLYOXAL REDUCTASE-RELATED"/>
    <property type="match status" value="1"/>
</dbReference>
<dbReference type="PANTHER" id="PTHR43364:SF4">
    <property type="entry name" value="NAD(P)-LINKED OXIDOREDUCTASE SUPERFAMILY PROTEIN"/>
    <property type="match status" value="1"/>
</dbReference>
<dbReference type="Gene3D" id="3.20.20.100">
    <property type="entry name" value="NADP-dependent oxidoreductase domain"/>
    <property type="match status" value="1"/>
</dbReference>
<protein>
    <submittedName>
        <fullName evidence="3">Aldo/keto reductase family protein</fullName>
    </submittedName>
</protein>
<dbReference type="Pfam" id="PF00248">
    <property type="entry name" value="Aldo_ket_red"/>
    <property type="match status" value="1"/>
</dbReference>
<reference evidence="3 4" key="1">
    <citation type="journal article" date="2010" name="BMC Genomics">
        <title>Genome comparison of the epiphytic bacteria Erwinia billingiae and E. tasmaniensis with the pear pathogen E. pyrifoliae.</title>
        <authorList>
            <person name="Kube M."/>
            <person name="Migdoll A.M."/>
            <person name="Gehring I."/>
            <person name="Heitmann K."/>
            <person name="Mayer Y."/>
            <person name="Kuhl H."/>
            <person name="Knaust F."/>
            <person name="Geider K."/>
            <person name="Reinhardt R."/>
        </authorList>
    </citation>
    <scope>NUCLEOTIDE SEQUENCE [LARGE SCALE GENOMIC DNA]</scope>
    <source>
        <strain evidence="3 4">Eb661</strain>
        <plasmid evidence="3">pEB102</plasmid>
    </source>
</reference>
<geneLocation type="plasmid" evidence="3 4">
    <name>pEB102</name>
</geneLocation>
<dbReference type="AlphaFoldDB" id="D8MJB4"/>
<gene>
    <name evidence="3" type="ordered locus">EbC_pEb10200230</name>
</gene>
<keyword evidence="4" id="KW-1185">Reference proteome</keyword>
<dbReference type="FunFam" id="3.20.20.100:FF:000004">
    <property type="entry name" value="Oxidoreductase, aldo/keto reductase"/>
    <property type="match status" value="1"/>
</dbReference>
<dbReference type="PRINTS" id="PR00069">
    <property type="entry name" value="ALDKETRDTASE"/>
</dbReference>
<organism evidence="4">
    <name type="scientific">Erwinia billingiae (strain Eb661)</name>
    <dbReference type="NCBI Taxonomy" id="634500"/>
    <lineage>
        <taxon>Bacteria</taxon>
        <taxon>Pseudomonadati</taxon>
        <taxon>Pseudomonadota</taxon>
        <taxon>Gammaproteobacteria</taxon>
        <taxon>Enterobacterales</taxon>
        <taxon>Erwiniaceae</taxon>
        <taxon>Erwinia</taxon>
    </lineage>
</organism>
<dbReference type="SUPFAM" id="SSF51430">
    <property type="entry name" value="NAD(P)-linked oxidoreductase"/>
    <property type="match status" value="1"/>
</dbReference>
<dbReference type="InterPro" id="IPR050523">
    <property type="entry name" value="AKR_Detox_Biosynth"/>
</dbReference>
<keyword evidence="1" id="KW-0560">Oxidoreductase</keyword>
<keyword evidence="3" id="KW-0614">Plasmid</keyword>
<dbReference type="EMBL" id="FP236826">
    <property type="protein sequence ID" value="CAX53301.1"/>
    <property type="molecule type" value="Genomic_DNA"/>
</dbReference>